<dbReference type="EMBL" id="JBHUMY010000013">
    <property type="protein sequence ID" value="MFD2661469.1"/>
    <property type="molecule type" value="Genomic_DNA"/>
</dbReference>
<sequence>MKNKKLLVTASAVLASISLLVSSTPASATVTSFGKWSNRTQTMYIATSSANSTAWSSGAAKWKSNTNFNVSTKLGTSSIYYAYDVNDSSVTWDGICTYTTRSGIITKATLQLNTYYTNQSKYTSSIKAGVTGHEVGHSLGLNHTSAVETSSIMYPNTFNSDGTPARSVNPSSSDISVVNNLYPVLPTATATGVGSKGDGVYLHASWSVGYKNKEELTKAADLVVKGTVSKEKGSKFGKKGDYSTYSTEVNVEISEVLKGDPAQEGQNITVSQMGGTDGEVTVYSDSSTHLRKNQEIMLFLREVNGDTYIPINEDDSIFVNEGGSFKNIASKKELE</sequence>
<evidence type="ECO:0000313" key="7">
    <source>
        <dbReference type="EMBL" id="MFD2661469.1"/>
    </source>
</evidence>
<proteinExistence type="predicted"/>
<reference evidence="8" key="1">
    <citation type="journal article" date="2019" name="Int. J. Syst. Evol. Microbiol.">
        <title>The Global Catalogue of Microorganisms (GCM) 10K type strain sequencing project: providing services to taxonomists for standard genome sequencing and annotation.</title>
        <authorList>
            <consortium name="The Broad Institute Genomics Platform"/>
            <consortium name="The Broad Institute Genome Sequencing Center for Infectious Disease"/>
            <person name="Wu L."/>
            <person name="Ma J."/>
        </authorList>
    </citation>
    <scope>NUCLEOTIDE SEQUENCE [LARGE SCALE GENOMIC DNA]</scope>
    <source>
        <strain evidence="8">TISTR 1827</strain>
    </source>
</reference>
<feature type="signal peptide" evidence="5">
    <location>
        <begin position="1"/>
        <end position="28"/>
    </location>
</feature>
<evidence type="ECO:0000313" key="8">
    <source>
        <dbReference type="Proteomes" id="UP001597493"/>
    </source>
</evidence>
<dbReference type="EC" id="3.4.24.-" evidence="7"/>
<evidence type="ECO:0000256" key="1">
    <source>
        <dbReference type="ARBA" id="ARBA00022670"/>
    </source>
</evidence>
<keyword evidence="4" id="KW-0862">Zinc</keyword>
<organism evidence="7 8">
    <name type="scientific">Paenibacillus thailandensis</name>
    <dbReference type="NCBI Taxonomy" id="393250"/>
    <lineage>
        <taxon>Bacteria</taxon>
        <taxon>Bacillati</taxon>
        <taxon>Bacillota</taxon>
        <taxon>Bacilli</taxon>
        <taxon>Bacillales</taxon>
        <taxon>Paenibacillaceae</taxon>
        <taxon>Paenibacillus</taxon>
    </lineage>
</organism>
<dbReference type="InterPro" id="IPR001818">
    <property type="entry name" value="Pept_M10_metallopeptidase"/>
</dbReference>
<gene>
    <name evidence="7" type="ORF">ACFSW5_14535</name>
</gene>
<protein>
    <submittedName>
        <fullName evidence="7">Matrixin family metalloprotease</fullName>
        <ecNumber evidence="7">3.4.24.-</ecNumber>
    </submittedName>
</protein>
<name>A0ABW5QYK3_9BACL</name>
<evidence type="ECO:0000256" key="3">
    <source>
        <dbReference type="ARBA" id="ARBA00022801"/>
    </source>
</evidence>
<evidence type="ECO:0000256" key="4">
    <source>
        <dbReference type="ARBA" id="ARBA00022833"/>
    </source>
</evidence>
<dbReference type="InterPro" id="IPR024079">
    <property type="entry name" value="MetalloPept_cat_dom_sf"/>
</dbReference>
<dbReference type="GO" id="GO:0008237">
    <property type="term" value="F:metallopeptidase activity"/>
    <property type="evidence" value="ECO:0007669"/>
    <property type="project" value="UniProtKB-KW"/>
</dbReference>
<keyword evidence="8" id="KW-1185">Reference proteome</keyword>
<comment type="caution">
    <text evidence="7">The sequence shown here is derived from an EMBL/GenBank/DDBJ whole genome shotgun (WGS) entry which is preliminary data.</text>
</comment>
<keyword evidence="7" id="KW-0482">Metalloprotease</keyword>
<accession>A0ABW5QYK3</accession>
<evidence type="ECO:0000256" key="5">
    <source>
        <dbReference type="SAM" id="SignalP"/>
    </source>
</evidence>
<dbReference type="Proteomes" id="UP001597493">
    <property type="component" value="Unassembled WGS sequence"/>
</dbReference>
<dbReference type="Pfam" id="PF00413">
    <property type="entry name" value="Peptidase_M10"/>
    <property type="match status" value="1"/>
</dbReference>
<keyword evidence="2" id="KW-0479">Metal-binding</keyword>
<evidence type="ECO:0000256" key="2">
    <source>
        <dbReference type="ARBA" id="ARBA00022723"/>
    </source>
</evidence>
<evidence type="ECO:0000259" key="6">
    <source>
        <dbReference type="SMART" id="SM00235"/>
    </source>
</evidence>
<keyword evidence="1" id="KW-0645">Protease</keyword>
<feature type="chain" id="PRO_5046637250" evidence="5">
    <location>
        <begin position="29"/>
        <end position="335"/>
    </location>
</feature>
<dbReference type="SMART" id="SM00235">
    <property type="entry name" value="ZnMc"/>
    <property type="match status" value="1"/>
</dbReference>
<keyword evidence="3 7" id="KW-0378">Hydrolase</keyword>
<dbReference type="SUPFAM" id="SSF55486">
    <property type="entry name" value="Metalloproteases ('zincins'), catalytic domain"/>
    <property type="match status" value="1"/>
</dbReference>
<dbReference type="Gene3D" id="3.40.390.10">
    <property type="entry name" value="Collagenase (Catalytic Domain)"/>
    <property type="match status" value="1"/>
</dbReference>
<keyword evidence="5" id="KW-0732">Signal</keyword>
<feature type="domain" description="Peptidase metallopeptidase" evidence="6">
    <location>
        <begin position="32"/>
        <end position="184"/>
    </location>
</feature>
<dbReference type="RefSeq" id="WP_379274335.1">
    <property type="nucleotide sequence ID" value="NZ_JBHUGT010000043.1"/>
</dbReference>
<dbReference type="InterPro" id="IPR006026">
    <property type="entry name" value="Peptidase_Metallo"/>
</dbReference>